<dbReference type="Proteomes" id="UP000006241">
    <property type="component" value="Unassembled WGS sequence"/>
</dbReference>
<gene>
    <name evidence="1" type="ORF">HMPREF0765_1992</name>
</gene>
<organism evidence="1 2">
    <name type="scientific">Sphingobacterium spiritivorum ATCC 33300</name>
    <dbReference type="NCBI Taxonomy" id="525372"/>
    <lineage>
        <taxon>Bacteria</taxon>
        <taxon>Pseudomonadati</taxon>
        <taxon>Bacteroidota</taxon>
        <taxon>Sphingobacteriia</taxon>
        <taxon>Sphingobacteriales</taxon>
        <taxon>Sphingobacteriaceae</taxon>
        <taxon>Sphingobacterium</taxon>
    </lineage>
</organism>
<evidence type="ECO:0000313" key="2">
    <source>
        <dbReference type="Proteomes" id="UP000006241"/>
    </source>
</evidence>
<evidence type="ECO:0000313" key="1">
    <source>
        <dbReference type="EMBL" id="EEI92377.1"/>
    </source>
</evidence>
<proteinExistence type="predicted"/>
<comment type="caution">
    <text evidence="1">The sequence shown here is derived from an EMBL/GenBank/DDBJ whole genome shotgun (WGS) entry which is preliminary data.</text>
</comment>
<accession>C2FXD6</accession>
<protein>
    <submittedName>
        <fullName evidence="1">MT-A70</fullName>
    </submittedName>
</protein>
<name>C2FXD6_SPHSI</name>
<reference evidence="1 2" key="1">
    <citation type="submission" date="2009-01" db="EMBL/GenBank/DDBJ databases">
        <authorList>
            <person name="Qin X."/>
            <person name="Bachman B."/>
            <person name="Battles P."/>
            <person name="Bell A."/>
            <person name="Bess C."/>
            <person name="Bickham C."/>
            <person name="Chaboub L."/>
            <person name="Chen D."/>
            <person name="Coyle M."/>
            <person name="Deiros D.R."/>
            <person name="Dinh H."/>
            <person name="Forbes L."/>
            <person name="Fowler G."/>
            <person name="Francisco L."/>
            <person name="Fu Q."/>
            <person name="Gubbala S."/>
            <person name="Hale W."/>
            <person name="Han Y."/>
            <person name="Hemphill L."/>
            <person name="Highlander S.K."/>
            <person name="Hirani K."/>
            <person name="Hogues M."/>
            <person name="Jackson L."/>
            <person name="Jakkamsetti A."/>
            <person name="Javaid M."/>
            <person name="Jiang H."/>
            <person name="Korchina V."/>
            <person name="Kovar C."/>
            <person name="Lara F."/>
            <person name="Lee S."/>
            <person name="Mata R."/>
            <person name="Mathew T."/>
            <person name="Moen C."/>
            <person name="Morales K."/>
            <person name="Munidasa M."/>
            <person name="Nazareth L."/>
            <person name="Ngo R."/>
            <person name="Nguyen L."/>
            <person name="Okwuonu G."/>
            <person name="Ongeri F."/>
            <person name="Patil S."/>
            <person name="Petrosino J."/>
            <person name="Pham C."/>
            <person name="Pham P."/>
            <person name="Pu L.-L."/>
            <person name="Puazo M."/>
            <person name="Raj R."/>
            <person name="Reid J."/>
            <person name="Rouhana J."/>
            <person name="Saada N."/>
            <person name="Shang Y."/>
            <person name="Simmons D."/>
            <person name="Thornton R."/>
            <person name="Warren J."/>
            <person name="Weissenberger G."/>
            <person name="Zhang J."/>
            <person name="Zhang L."/>
            <person name="Zhou C."/>
            <person name="Zhu D."/>
            <person name="Muzny D."/>
            <person name="Worley K."/>
            <person name="Gibbs R."/>
        </authorList>
    </citation>
    <scope>NUCLEOTIDE SEQUENCE [LARGE SCALE GENOMIC DNA]</scope>
    <source>
        <strain evidence="1 2">ATCC 33300</strain>
    </source>
</reference>
<dbReference type="AlphaFoldDB" id="C2FXD6"/>
<sequence length="164" mass="19005">MFFIYRNITIINLDIIWFVKKQSILLIILCVVKPYLSKPNSATFSRPFLLADTLAVARKKNDRNNDWVFIGMGYITRANAEIVLLFTKGKPLERHARDVPQVLISPRGRQSEKPDKIRKRIVRLFGQVDRLELFTRQSSQNDDDDFDGSDVYVNEVDNSITISE</sequence>
<dbReference type="HOGENOM" id="CLU_1617980_0_0_10"/>
<dbReference type="EMBL" id="ACHB01000048">
    <property type="protein sequence ID" value="EEI92377.1"/>
    <property type="molecule type" value="Genomic_DNA"/>
</dbReference>